<accession>A0A1I2L5J3</accession>
<organism evidence="2 3">
    <name type="scientific">Streptomyces mirabilis</name>
    <dbReference type="NCBI Taxonomy" id="68239"/>
    <lineage>
        <taxon>Bacteria</taxon>
        <taxon>Bacillati</taxon>
        <taxon>Actinomycetota</taxon>
        <taxon>Actinomycetes</taxon>
        <taxon>Kitasatosporales</taxon>
        <taxon>Streptomycetaceae</taxon>
        <taxon>Streptomyces</taxon>
    </lineage>
</organism>
<dbReference type="PANTHER" id="PTHR46112:SF8">
    <property type="entry name" value="CYTOPLASMIC PEPTIDASE PEPQ-RELATED"/>
    <property type="match status" value="1"/>
</dbReference>
<dbReference type="Pfam" id="PF00557">
    <property type="entry name" value="Peptidase_M24"/>
    <property type="match status" value="1"/>
</dbReference>
<dbReference type="InterPro" id="IPR036005">
    <property type="entry name" value="Creatinase/aminopeptidase-like"/>
</dbReference>
<dbReference type="Gene3D" id="3.90.230.10">
    <property type="entry name" value="Creatinase/methionine aminopeptidase superfamily"/>
    <property type="match status" value="1"/>
</dbReference>
<dbReference type="InterPro" id="IPR000994">
    <property type="entry name" value="Pept_M24"/>
</dbReference>
<dbReference type="AlphaFoldDB" id="A0A1I2L5J3"/>
<dbReference type="InterPro" id="IPR050659">
    <property type="entry name" value="Peptidase_M24B"/>
</dbReference>
<evidence type="ECO:0000313" key="3">
    <source>
        <dbReference type="Proteomes" id="UP000181942"/>
    </source>
</evidence>
<sequence>MIRTPTVGPMADDEPTRAARLLDAQAKAERLFAEIEERGLVAPGEGERAVSDRIRDLANELFGTTRHWHKRIVRSGPNTLKPYRENPPDRVIGVDDIVFADFGPIFEEYEADFGRTFVLGDDPVKQRLRDDLPKVFAAGRHFFESDPDITGKRLYAEVERLATDAGWELGGWHAGHLVGEFPHETIDGADVESYVAPGNDTPMRRTDKAGRRCHWILEIHLVDRGREFGGFYEELLDLG</sequence>
<dbReference type="PANTHER" id="PTHR46112">
    <property type="entry name" value="AMINOPEPTIDASE"/>
    <property type="match status" value="1"/>
</dbReference>
<dbReference type="EMBL" id="FONR01000011">
    <property type="protein sequence ID" value="SFF72376.1"/>
    <property type="molecule type" value="Genomic_DNA"/>
</dbReference>
<dbReference type="Proteomes" id="UP000181942">
    <property type="component" value="Unassembled WGS sequence"/>
</dbReference>
<evidence type="ECO:0000313" key="2">
    <source>
        <dbReference type="EMBL" id="SFF72376.1"/>
    </source>
</evidence>
<protein>
    <submittedName>
        <fullName evidence="2">Metallopeptidase family M24</fullName>
    </submittedName>
</protein>
<feature type="domain" description="Peptidase M24" evidence="1">
    <location>
        <begin position="21"/>
        <end position="203"/>
    </location>
</feature>
<proteinExistence type="predicted"/>
<reference evidence="2 3" key="1">
    <citation type="submission" date="2016-10" db="EMBL/GenBank/DDBJ databases">
        <authorList>
            <person name="de Groot N.N."/>
        </authorList>
    </citation>
    <scope>NUCLEOTIDE SEQUENCE [LARGE SCALE GENOMIC DNA]</scope>
    <source>
        <strain evidence="2 3">OK461</strain>
    </source>
</reference>
<dbReference type="SUPFAM" id="SSF55920">
    <property type="entry name" value="Creatinase/aminopeptidase"/>
    <property type="match status" value="1"/>
</dbReference>
<evidence type="ECO:0000259" key="1">
    <source>
        <dbReference type="Pfam" id="PF00557"/>
    </source>
</evidence>
<name>A0A1I2L5J3_9ACTN</name>
<dbReference type="CDD" id="cd01066">
    <property type="entry name" value="APP_MetAP"/>
    <property type="match status" value="1"/>
</dbReference>
<gene>
    <name evidence="2" type="ORF">SAMN02787118_111102</name>
</gene>